<dbReference type="EMBL" id="ABJB011135725">
    <property type="status" value="NOT_ANNOTATED_CDS"/>
    <property type="molecule type" value="Genomic_DNA"/>
</dbReference>
<sequence length="100" mass="11024">MHMLFLAEETADLLLTLAQREQQKGMALASIHCLRDKSEAVQFYLSVPKVSLAMALNFAAGFRSIAEFLNSSVERVQEVGKTTRSRAKDIVDFCNTSGVA</sequence>
<proteinExistence type="predicted"/>
<evidence type="ECO:0000313" key="2">
    <source>
        <dbReference type="EnsemblMetazoa" id="ISCW014838-PA"/>
    </source>
</evidence>
<dbReference type="VEuPathDB" id="VectorBase:ISCP_029358"/>
<dbReference type="VEuPathDB" id="VectorBase:ISCI014838"/>
<protein>
    <submittedName>
        <fullName evidence="1 2">Uncharacterized protein</fullName>
    </submittedName>
</protein>
<dbReference type="HOGENOM" id="CLU_2309100_0_0_1"/>
<gene>
    <name evidence="1" type="ORF">IscW_ISCW014838</name>
</gene>
<dbReference type="InterPro" id="IPR010994">
    <property type="entry name" value="RuvA_2-like"/>
</dbReference>
<dbReference type="STRING" id="6945.B7QH20"/>
<dbReference type="EMBL" id="DS936082">
    <property type="protein sequence ID" value="EEC18142.1"/>
    <property type="molecule type" value="Genomic_DNA"/>
</dbReference>
<dbReference type="Proteomes" id="UP000001555">
    <property type="component" value="Unassembled WGS sequence"/>
</dbReference>
<dbReference type="PaxDb" id="6945-B7QH20"/>
<name>B7QH20_IXOSC</name>
<dbReference type="VEuPathDB" id="VectorBase:ISCW014838"/>
<dbReference type="SUPFAM" id="SSF47781">
    <property type="entry name" value="RuvA domain 2-like"/>
    <property type="match status" value="1"/>
</dbReference>
<dbReference type="AlphaFoldDB" id="B7QH20"/>
<dbReference type="Gene3D" id="1.10.150.20">
    <property type="entry name" value="5' to 3' exonuclease, C-terminal subdomain"/>
    <property type="match status" value="1"/>
</dbReference>
<dbReference type="InParanoid" id="B7QH20"/>
<reference evidence="2" key="2">
    <citation type="submission" date="2020-05" db="UniProtKB">
        <authorList>
            <consortium name="EnsemblMetazoa"/>
        </authorList>
    </citation>
    <scope>IDENTIFICATION</scope>
    <source>
        <strain evidence="2">wikel</strain>
    </source>
</reference>
<evidence type="ECO:0000313" key="1">
    <source>
        <dbReference type="EMBL" id="EEC18142.1"/>
    </source>
</evidence>
<dbReference type="OrthoDB" id="6513042at2759"/>
<evidence type="ECO:0000313" key="3">
    <source>
        <dbReference type="Proteomes" id="UP000001555"/>
    </source>
</evidence>
<dbReference type="EnsemblMetazoa" id="ISCW014838-RA">
    <property type="protein sequence ID" value="ISCW014838-PA"/>
    <property type="gene ID" value="ISCW014838"/>
</dbReference>
<reference evidence="1 3" key="1">
    <citation type="submission" date="2008-03" db="EMBL/GenBank/DDBJ databases">
        <title>Annotation of Ixodes scapularis.</title>
        <authorList>
            <consortium name="Ixodes scapularis Genome Project Consortium"/>
            <person name="Caler E."/>
            <person name="Hannick L.I."/>
            <person name="Bidwell S."/>
            <person name="Joardar V."/>
            <person name="Thiagarajan M."/>
            <person name="Amedeo P."/>
            <person name="Galinsky K.J."/>
            <person name="Schobel S."/>
            <person name="Inman J."/>
            <person name="Hostetler J."/>
            <person name="Miller J."/>
            <person name="Hammond M."/>
            <person name="Megy K."/>
            <person name="Lawson D."/>
            <person name="Kodira C."/>
            <person name="Sutton G."/>
            <person name="Meyer J."/>
            <person name="Hill C.A."/>
            <person name="Birren B."/>
            <person name="Nene V."/>
            <person name="Collins F."/>
            <person name="Alarcon-Chaidez F."/>
            <person name="Wikel S."/>
            <person name="Strausberg R."/>
        </authorList>
    </citation>
    <scope>NUCLEOTIDE SEQUENCE [LARGE SCALE GENOMIC DNA]</scope>
    <source>
        <strain evidence="3">Wikel</strain>
        <strain evidence="1">Wikel colony</strain>
    </source>
</reference>
<keyword evidence="3" id="KW-1185">Reference proteome</keyword>
<accession>B7QH20</accession>
<organism>
    <name type="scientific">Ixodes scapularis</name>
    <name type="common">Black-legged tick</name>
    <name type="synonym">Deer tick</name>
    <dbReference type="NCBI Taxonomy" id="6945"/>
    <lineage>
        <taxon>Eukaryota</taxon>
        <taxon>Metazoa</taxon>
        <taxon>Ecdysozoa</taxon>
        <taxon>Arthropoda</taxon>
        <taxon>Chelicerata</taxon>
        <taxon>Arachnida</taxon>
        <taxon>Acari</taxon>
        <taxon>Parasitiformes</taxon>
        <taxon>Ixodida</taxon>
        <taxon>Ixodoidea</taxon>
        <taxon>Ixodidae</taxon>
        <taxon>Ixodinae</taxon>
        <taxon>Ixodes</taxon>
    </lineage>
</organism>
<dbReference type="Pfam" id="PF14520">
    <property type="entry name" value="HHH_5"/>
    <property type="match status" value="1"/>
</dbReference>
<dbReference type="EMBL" id="ABJB010826412">
    <property type="status" value="NOT_ANNOTATED_CDS"/>
    <property type="molecule type" value="Genomic_DNA"/>
</dbReference>